<gene>
    <name evidence="2" type="ORF">WN944_025844</name>
</gene>
<proteinExistence type="predicted"/>
<dbReference type="EMBL" id="JBCGBO010000024">
    <property type="protein sequence ID" value="KAK9182698.1"/>
    <property type="molecule type" value="Genomic_DNA"/>
</dbReference>
<protein>
    <submittedName>
        <fullName evidence="2">Uncharacterized protein</fullName>
    </submittedName>
</protein>
<dbReference type="AlphaFoldDB" id="A0AAP0LTC1"/>
<name>A0AAP0LTC1_9ROSI</name>
<evidence type="ECO:0000313" key="3">
    <source>
        <dbReference type="Proteomes" id="UP001428341"/>
    </source>
</evidence>
<accession>A0AAP0LTC1</accession>
<evidence type="ECO:0000256" key="1">
    <source>
        <dbReference type="SAM" id="MobiDB-lite"/>
    </source>
</evidence>
<sequence length="105" mass="11906">MSLDKPDGFCFRWTEAHRRCVLQPEYQLCESLGKLEIHKPTLKKDLTPLDQLATTTTRPPLPPPPIPDIPLKPPHKPPPKNPDEVPPQTPPPGRRPPAQCHQMFN</sequence>
<feature type="region of interest" description="Disordered" evidence="1">
    <location>
        <begin position="46"/>
        <end position="105"/>
    </location>
</feature>
<comment type="caution">
    <text evidence="2">The sequence shown here is derived from an EMBL/GenBank/DDBJ whole genome shotgun (WGS) entry which is preliminary data.</text>
</comment>
<feature type="compositionally biased region" description="Pro residues" evidence="1">
    <location>
        <begin position="84"/>
        <end position="95"/>
    </location>
</feature>
<keyword evidence="3" id="KW-1185">Reference proteome</keyword>
<dbReference type="Proteomes" id="UP001428341">
    <property type="component" value="Unassembled WGS sequence"/>
</dbReference>
<reference evidence="2 3" key="1">
    <citation type="submission" date="2024-05" db="EMBL/GenBank/DDBJ databases">
        <title>Haplotype-resolved chromosome-level genome assembly of Huyou (Citrus changshanensis).</title>
        <authorList>
            <person name="Miao C."/>
            <person name="Chen W."/>
            <person name="Wu Y."/>
            <person name="Wang L."/>
            <person name="Zhao S."/>
            <person name="Grierson D."/>
            <person name="Xu C."/>
            <person name="Chen K."/>
        </authorList>
    </citation>
    <scope>NUCLEOTIDE SEQUENCE [LARGE SCALE GENOMIC DNA]</scope>
    <source>
        <strain evidence="2">01-14</strain>
        <tissue evidence="2">Leaf</tissue>
    </source>
</reference>
<evidence type="ECO:0000313" key="2">
    <source>
        <dbReference type="EMBL" id="KAK9182698.1"/>
    </source>
</evidence>
<feature type="compositionally biased region" description="Pro residues" evidence="1">
    <location>
        <begin position="59"/>
        <end position="72"/>
    </location>
</feature>
<organism evidence="2 3">
    <name type="scientific">Citrus x changshan-huyou</name>
    <dbReference type="NCBI Taxonomy" id="2935761"/>
    <lineage>
        <taxon>Eukaryota</taxon>
        <taxon>Viridiplantae</taxon>
        <taxon>Streptophyta</taxon>
        <taxon>Embryophyta</taxon>
        <taxon>Tracheophyta</taxon>
        <taxon>Spermatophyta</taxon>
        <taxon>Magnoliopsida</taxon>
        <taxon>eudicotyledons</taxon>
        <taxon>Gunneridae</taxon>
        <taxon>Pentapetalae</taxon>
        <taxon>rosids</taxon>
        <taxon>malvids</taxon>
        <taxon>Sapindales</taxon>
        <taxon>Rutaceae</taxon>
        <taxon>Aurantioideae</taxon>
        <taxon>Citrus</taxon>
    </lineage>
</organism>